<proteinExistence type="predicted"/>
<evidence type="ECO:0000256" key="4">
    <source>
        <dbReference type="SAM" id="MobiDB-lite"/>
    </source>
</evidence>
<dbReference type="InterPro" id="IPR013083">
    <property type="entry name" value="Znf_RING/FYVE/PHD"/>
</dbReference>
<dbReference type="SMART" id="SM00248">
    <property type="entry name" value="ANK"/>
    <property type="match status" value="3"/>
</dbReference>
<dbReference type="InParanoid" id="A0A0G4FLT5"/>
<dbReference type="VEuPathDB" id="CryptoDB:Vbra_21360"/>
<dbReference type="AlphaFoldDB" id="A0A0G4FLT5"/>
<feature type="region of interest" description="Disordered" evidence="4">
    <location>
        <begin position="742"/>
        <end position="769"/>
    </location>
</feature>
<evidence type="ECO:0000256" key="3">
    <source>
        <dbReference type="SAM" id="Coils"/>
    </source>
</evidence>
<reference evidence="5 6" key="1">
    <citation type="submission" date="2014-11" db="EMBL/GenBank/DDBJ databases">
        <authorList>
            <person name="Zhu J."/>
            <person name="Qi W."/>
            <person name="Song R."/>
        </authorList>
    </citation>
    <scope>NUCLEOTIDE SEQUENCE [LARGE SCALE GENOMIC DNA]</scope>
</reference>
<name>A0A0G4FLT5_VITBC</name>
<dbReference type="PhylomeDB" id="A0A0G4FLT5"/>
<dbReference type="Proteomes" id="UP000041254">
    <property type="component" value="Unassembled WGS sequence"/>
</dbReference>
<feature type="compositionally biased region" description="Polar residues" evidence="4">
    <location>
        <begin position="486"/>
        <end position="503"/>
    </location>
</feature>
<keyword evidence="2" id="KW-0040">ANK repeat</keyword>
<evidence type="ECO:0000313" key="6">
    <source>
        <dbReference type="Proteomes" id="UP000041254"/>
    </source>
</evidence>
<dbReference type="EMBL" id="CDMY01000456">
    <property type="protein sequence ID" value="CEM14501.1"/>
    <property type="molecule type" value="Genomic_DNA"/>
</dbReference>
<dbReference type="SUPFAM" id="SSF48403">
    <property type="entry name" value="Ankyrin repeat"/>
    <property type="match status" value="1"/>
</dbReference>
<protein>
    <submittedName>
        <fullName evidence="5">Uncharacterized protein</fullName>
    </submittedName>
</protein>
<evidence type="ECO:0000256" key="1">
    <source>
        <dbReference type="ARBA" id="ARBA00022737"/>
    </source>
</evidence>
<feature type="coiled-coil region" evidence="3">
    <location>
        <begin position="645"/>
        <end position="679"/>
    </location>
</feature>
<feature type="compositionally biased region" description="Low complexity" evidence="4">
    <location>
        <begin position="408"/>
        <end position="417"/>
    </location>
</feature>
<dbReference type="InterPro" id="IPR002110">
    <property type="entry name" value="Ankyrin_rpt"/>
</dbReference>
<sequence length="813" mass="86924">MSQTSATLPGFDAFLSFNAASPEKTQQLEAAASALRQILEVQGFDIGGAGFQKERSKPASAELICRTLSRTLVSADGISCLCGDGADPNTAVALSAGGDETDHLRWTDVLSLAIDDETDGNPGVWQLEPSGKQLNLPRWPSRKLQAAVLEALIAAGADANGGHADDKRTPIATAVCAANTTAVETLLKNGAELQGQELLILRPTVIPSPSSPQYEAALLKIYGRLLQHNPALASEASVVECGPLPMHSLGSLSYAVSEDFQRAYLDLLSSHGADPTAADNRGRTPLAWAVIGRAPVVVDWLCGRVGQNLYKSHADWDSPLGLAGECLSEALKSKPPREGAVEKQKQVIRTLLDHGASIASLPSSTPKARHTRRLVLDIQKEMQRSQPSNALPPPQKQQDGPEGGSSDAATAAKMAAELIKEEEREKAKKAKKGGKKGSNQRQQHRHQQQVSGCEAIEEDDGPSVPSTAPGSSVATGAVNSDAEDQPPSTSSADPHSGGTSSSCDRGPATPAPLPADSESDEDSFPSIGVRPFSSSAARPPAGRGLGGNTPTPTRTHRGPPPLVPIATVRPSDASRPAASVSVSLPSPPPPQSTPIAKRPFLSATGSSHALNAQTGRQCEGEGGLGRGNPAAGAAAGPDRDSEHLVDTLCQQLEQTQREAREAKRNEEVLTRQLQEAQWKLAQMSTHQQQRQREQQPAGGEVGACDLCFDAPASVMYMPCKHLRLCLHCYEERRHTWQRDLDQVRTENTRRRAENEEAKRKNESRSREKQIPMAKLLEEPEYLCEHCKEKVVFAGSREEVLRWAAEAFTSTTER</sequence>
<keyword evidence="6" id="KW-1185">Reference proteome</keyword>
<feature type="compositionally biased region" description="Low complexity" evidence="4">
    <location>
        <begin position="627"/>
        <end position="636"/>
    </location>
</feature>
<evidence type="ECO:0000256" key="2">
    <source>
        <dbReference type="ARBA" id="ARBA00023043"/>
    </source>
</evidence>
<feature type="compositionally biased region" description="Polar residues" evidence="4">
    <location>
        <begin position="603"/>
        <end position="616"/>
    </location>
</feature>
<dbReference type="Gene3D" id="1.25.40.20">
    <property type="entry name" value="Ankyrin repeat-containing domain"/>
    <property type="match status" value="2"/>
</dbReference>
<keyword evidence="3" id="KW-0175">Coiled coil</keyword>
<dbReference type="Pfam" id="PF13920">
    <property type="entry name" value="zf-C3HC4_3"/>
    <property type="match status" value="1"/>
</dbReference>
<dbReference type="Gene3D" id="3.30.40.10">
    <property type="entry name" value="Zinc/RING finger domain, C3HC4 (zinc finger)"/>
    <property type="match status" value="1"/>
</dbReference>
<organism evidence="5 6">
    <name type="scientific">Vitrella brassicaformis (strain CCMP3155)</name>
    <dbReference type="NCBI Taxonomy" id="1169540"/>
    <lineage>
        <taxon>Eukaryota</taxon>
        <taxon>Sar</taxon>
        <taxon>Alveolata</taxon>
        <taxon>Colpodellida</taxon>
        <taxon>Vitrellaceae</taxon>
        <taxon>Vitrella</taxon>
    </lineage>
</organism>
<gene>
    <name evidence="5" type="ORF">Vbra_21360</name>
</gene>
<dbReference type="PANTHER" id="PTHR24134:SF9">
    <property type="entry name" value="ANKYRIN REPEAT AND SOCS BOX PROTEIN 8"/>
    <property type="match status" value="1"/>
</dbReference>
<accession>A0A0G4FLT5</accession>
<feature type="compositionally biased region" description="Low complexity" evidence="4">
    <location>
        <begin position="568"/>
        <end position="584"/>
    </location>
</feature>
<dbReference type="PANTHER" id="PTHR24134">
    <property type="entry name" value="ANKYRIN REPEAT-CONTAINING PROTEIN DDB_G0279043"/>
    <property type="match status" value="1"/>
</dbReference>
<feature type="compositionally biased region" description="Polar residues" evidence="4">
    <location>
        <begin position="464"/>
        <end position="478"/>
    </location>
</feature>
<evidence type="ECO:0000313" key="5">
    <source>
        <dbReference type="EMBL" id="CEM14501.1"/>
    </source>
</evidence>
<keyword evidence="1" id="KW-0677">Repeat</keyword>
<feature type="region of interest" description="Disordered" evidence="4">
    <location>
        <begin position="383"/>
        <end position="643"/>
    </location>
</feature>
<dbReference type="InterPro" id="IPR036770">
    <property type="entry name" value="Ankyrin_rpt-contain_sf"/>
</dbReference>